<evidence type="ECO:0000256" key="2">
    <source>
        <dbReference type="ARBA" id="ARBA00022723"/>
    </source>
</evidence>
<evidence type="ECO:0000256" key="4">
    <source>
        <dbReference type="ARBA" id="ARBA00022801"/>
    </source>
</evidence>
<reference evidence="12 14" key="2">
    <citation type="submission" date="2015-07" db="EMBL/GenBank/DDBJ databases">
        <title>Whole genome sequence of Ardenticatena maritima DSM 23922.</title>
        <authorList>
            <person name="Hemp J."/>
            <person name="Ward L.M."/>
            <person name="Pace L.A."/>
            <person name="Fischer W.W."/>
        </authorList>
    </citation>
    <scope>NUCLEOTIDE SEQUENCE [LARGE SCALE GENOMIC DNA]</scope>
    <source>
        <strain evidence="12 14">110S</strain>
    </source>
</reference>
<dbReference type="STRING" id="872965.SE16_08345"/>
<evidence type="ECO:0000313" key="12">
    <source>
        <dbReference type="EMBL" id="KPL87626.1"/>
    </source>
</evidence>
<comment type="function">
    <text evidence="10">CRISPR (clustered regularly interspaced short palindromic repeat), is an adaptive immune system that provides protection against mobile genetic elements (viruses, transposable elements and conjugative plasmids). CRISPR clusters contain spacers, sequences complementary to antecedent mobile elements, and target invading nucleic acids. CRISPR clusters are transcribed and processed into CRISPR RNA (crRNA). Acts as a dsDNA endonuclease. Involved in the integration of spacer DNA into the CRISPR cassette.</text>
</comment>
<comment type="cofactor">
    <cofactor evidence="10">
        <name>Mg(2+)</name>
        <dbReference type="ChEBI" id="CHEBI:18420"/>
    </cofactor>
    <cofactor evidence="10">
        <name>Mn(2+)</name>
        <dbReference type="ChEBI" id="CHEBI:29035"/>
    </cofactor>
</comment>
<dbReference type="InterPro" id="IPR042206">
    <property type="entry name" value="CRISPR-assoc_Cas1_C"/>
</dbReference>
<keyword evidence="13" id="KW-1185">Reference proteome</keyword>
<evidence type="ECO:0000313" key="11">
    <source>
        <dbReference type="EMBL" id="GAP61671.1"/>
    </source>
</evidence>
<proteinExistence type="inferred from homology"/>
<keyword evidence="8 10" id="KW-0464">Manganese</keyword>
<accession>A0A0M8K6A5</accession>
<dbReference type="InterPro" id="IPR050646">
    <property type="entry name" value="Cas1"/>
</dbReference>
<feature type="binding site" evidence="10">
    <location>
        <position position="173"/>
    </location>
    <ligand>
        <name>Mn(2+)</name>
        <dbReference type="ChEBI" id="CHEBI:29035"/>
    </ligand>
</feature>
<dbReference type="EMBL" id="LGKN01000005">
    <property type="protein sequence ID" value="KPL87626.1"/>
    <property type="molecule type" value="Genomic_DNA"/>
</dbReference>
<evidence type="ECO:0000256" key="1">
    <source>
        <dbReference type="ARBA" id="ARBA00022722"/>
    </source>
</evidence>
<dbReference type="RefSeq" id="WP_054491621.1">
    <property type="nucleotide sequence ID" value="NZ_BBZA01000004.1"/>
</dbReference>
<reference evidence="11 13" key="1">
    <citation type="journal article" date="2015" name="Genome Announc.">
        <title>Draft Genome Sequence of a Heterotrophic Facultative Anaerobic Thermophilic Bacterium, Ardenticatena maritima Strain 110ST.</title>
        <authorList>
            <person name="Kawaichi S."/>
            <person name="Yoshida T."/>
            <person name="Sako Y."/>
            <person name="Nakamura R."/>
        </authorList>
    </citation>
    <scope>NUCLEOTIDE SEQUENCE [LARGE SCALE GENOMIC DNA]</scope>
    <source>
        <strain evidence="11 13">110S</strain>
    </source>
</reference>
<dbReference type="NCBIfam" id="TIGR00287">
    <property type="entry name" value="cas1"/>
    <property type="match status" value="1"/>
</dbReference>
<dbReference type="PANTHER" id="PTHR34353">
    <property type="entry name" value="CRISPR-ASSOCIATED ENDONUCLEASE CAS1 1"/>
    <property type="match status" value="1"/>
</dbReference>
<dbReference type="GO" id="GO:0043571">
    <property type="term" value="P:maintenance of CRISPR repeat elements"/>
    <property type="evidence" value="ECO:0007669"/>
    <property type="project" value="UniProtKB-UniRule"/>
</dbReference>
<dbReference type="EMBL" id="BBZA01000004">
    <property type="protein sequence ID" value="GAP61671.1"/>
    <property type="molecule type" value="Genomic_DNA"/>
</dbReference>
<gene>
    <name evidence="10 11" type="primary">cas1</name>
    <name evidence="11" type="ORF">ARMA_0094</name>
    <name evidence="12" type="ORF">SE16_08345</name>
</gene>
<reference evidence="13" key="3">
    <citation type="submission" date="2015-08" db="EMBL/GenBank/DDBJ databases">
        <title>Draft Genome Sequence of a Heterotrophic Facultative Anaerobic Bacterium Ardenticatena maritima Strain 110S.</title>
        <authorList>
            <person name="Kawaichi S."/>
            <person name="Yoshida T."/>
            <person name="Sako Y."/>
            <person name="Nakamura R."/>
        </authorList>
    </citation>
    <scope>NUCLEOTIDE SEQUENCE [LARGE SCALE GENOMIC DNA]</scope>
    <source>
        <strain evidence="13">110S</strain>
    </source>
</reference>
<dbReference type="GO" id="GO:0004519">
    <property type="term" value="F:endonuclease activity"/>
    <property type="evidence" value="ECO:0007669"/>
    <property type="project" value="UniProtKB-UniRule"/>
</dbReference>
<sequence>MPKKYLIADEFGTHIGKHSQRLRLTRSKTREKLGDYPLLHLEAVLVLSQGVSVSADAVQACSERGIPIFFIAGTGRVYALLYSAALVGTVSTRRAQIRAYDDERGVAVAIAMAQGKLRNQRAALRYFAKNAEAVRADAVQIAAQHVQDGIVELDRLPRTASLDEIRNILLGIEGRAATHYWEGVRAILRPTFDWPGRRTRGANDVFNQALNYGYGVLYGQVERALLLAGLDPYAGFLHADRPGKPSLVLDLIEEFRQQVVDRPLIGYVNKGGHLEQDEEGLAKPTRRKIAELVLDRLTTRMPFEGERLSLNTILQTQARRLAMFLRGERDAYEPFVGTW</sequence>
<keyword evidence="3 10" id="KW-0255">Endonuclease</keyword>
<dbReference type="GO" id="GO:0046872">
    <property type="term" value="F:metal ion binding"/>
    <property type="evidence" value="ECO:0007669"/>
    <property type="project" value="UniProtKB-UniRule"/>
</dbReference>
<dbReference type="PANTHER" id="PTHR34353:SF2">
    <property type="entry name" value="CRISPR-ASSOCIATED ENDONUCLEASE CAS1 1"/>
    <property type="match status" value="1"/>
</dbReference>
<organism evidence="11 13">
    <name type="scientific">Ardenticatena maritima</name>
    <dbReference type="NCBI Taxonomy" id="872965"/>
    <lineage>
        <taxon>Bacteria</taxon>
        <taxon>Bacillati</taxon>
        <taxon>Chloroflexota</taxon>
        <taxon>Ardenticatenia</taxon>
        <taxon>Ardenticatenales</taxon>
        <taxon>Ardenticatenaceae</taxon>
        <taxon>Ardenticatena</taxon>
    </lineage>
</organism>
<evidence type="ECO:0000256" key="5">
    <source>
        <dbReference type="ARBA" id="ARBA00022842"/>
    </source>
</evidence>
<keyword evidence="4 10" id="KW-0378">Hydrolase</keyword>
<comment type="caution">
    <text evidence="11">The sequence shown here is derived from an EMBL/GenBank/DDBJ whole genome shotgun (WGS) entry which is preliminary data.</text>
</comment>
<keyword evidence="5 10" id="KW-0460">Magnesium</keyword>
<evidence type="ECO:0000256" key="8">
    <source>
        <dbReference type="ARBA" id="ARBA00023211"/>
    </source>
</evidence>
<protein>
    <recommendedName>
        <fullName evidence="10">CRISPR-associated endonuclease Cas1</fullName>
        <ecNumber evidence="10">3.1.-.-</ecNumber>
    </recommendedName>
</protein>
<dbReference type="Gene3D" id="1.20.120.920">
    <property type="entry name" value="CRISPR-associated endonuclease Cas1, C-terminal domain"/>
    <property type="match status" value="1"/>
</dbReference>
<comment type="similarity">
    <text evidence="10">Belongs to the CRISPR-associated endonuclease Cas1 family.</text>
</comment>
<dbReference type="CDD" id="cd09634">
    <property type="entry name" value="Cas1_I-II-III"/>
    <property type="match status" value="1"/>
</dbReference>
<dbReference type="GO" id="GO:0051607">
    <property type="term" value="P:defense response to virus"/>
    <property type="evidence" value="ECO:0007669"/>
    <property type="project" value="UniProtKB-UniRule"/>
</dbReference>
<evidence type="ECO:0000256" key="7">
    <source>
        <dbReference type="ARBA" id="ARBA00023125"/>
    </source>
</evidence>
<dbReference type="GO" id="GO:0016787">
    <property type="term" value="F:hydrolase activity"/>
    <property type="evidence" value="ECO:0007669"/>
    <property type="project" value="UniProtKB-KW"/>
</dbReference>
<dbReference type="Proteomes" id="UP000050502">
    <property type="component" value="Unassembled WGS sequence"/>
</dbReference>
<dbReference type="AlphaFoldDB" id="A0A0M8K6A5"/>
<dbReference type="EC" id="3.1.-.-" evidence="10"/>
<dbReference type="InterPro" id="IPR002729">
    <property type="entry name" value="CRISPR-assoc_Cas1"/>
</dbReference>
<evidence type="ECO:0000256" key="9">
    <source>
        <dbReference type="ARBA" id="ARBA00038592"/>
    </source>
</evidence>
<keyword evidence="7 10" id="KW-0238">DNA-binding</keyword>
<dbReference type="Proteomes" id="UP000037784">
    <property type="component" value="Unassembled WGS sequence"/>
</dbReference>
<evidence type="ECO:0000256" key="10">
    <source>
        <dbReference type="HAMAP-Rule" id="MF_01470"/>
    </source>
</evidence>
<evidence type="ECO:0000256" key="6">
    <source>
        <dbReference type="ARBA" id="ARBA00023118"/>
    </source>
</evidence>
<evidence type="ECO:0000256" key="3">
    <source>
        <dbReference type="ARBA" id="ARBA00022759"/>
    </source>
</evidence>
<dbReference type="HAMAP" id="MF_01470">
    <property type="entry name" value="Cas1"/>
    <property type="match status" value="1"/>
</dbReference>
<comment type="subunit">
    <text evidence="9 10">Homodimer, forms a heterotetramer with a Cas2 homodimer.</text>
</comment>
<evidence type="ECO:0000313" key="14">
    <source>
        <dbReference type="Proteomes" id="UP000050502"/>
    </source>
</evidence>
<dbReference type="PATRIC" id="fig|872965.6.peg.1709"/>
<feature type="binding site" evidence="10">
    <location>
        <position position="238"/>
    </location>
    <ligand>
        <name>Mn(2+)</name>
        <dbReference type="ChEBI" id="CHEBI:29035"/>
    </ligand>
</feature>
<keyword evidence="2 10" id="KW-0479">Metal-binding</keyword>
<keyword evidence="6 10" id="KW-0051">Antiviral defense</keyword>
<dbReference type="InterPro" id="IPR042211">
    <property type="entry name" value="CRISPR-assoc_Cas1_N"/>
</dbReference>
<evidence type="ECO:0000313" key="13">
    <source>
        <dbReference type="Proteomes" id="UP000037784"/>
    </source>
</evidence>
<name>A0A0M8K6A5_9CHLR</name>
<dbReference type="Gene3D" id="3.100.10.20">
    <property type="entry name" value="CRISPR-associated endonuclease Cas1, N-terminal domain"/>
    <property type="match status" value="1"/>
</dbReference>
<dbReference type="OrthoDB" id="9803119at2"/>
<keyword evidence="1 10" id="KW-0540">Nuclease</keyword>
<dbReference type="GO" id="GO:0003677">
    <property type="term" value="F:DNA binding"/>
    <property type="evidence" value="ECO:0007669"/>
    <property type="project" value="UniProtKB-KW"/>
</dbReference>
<dbReference type="Pfam" id="PF01867">
    <property type="entry name" value="Cas_Cas1"/>
    <property type="match status" value="1"/>
</dbReference>
<feature type="binding site" evidence="10">
    <location>
        <position position="253"/>
    </location>
    <ligand>
        <name>Mn(2+)</name>
        <dbReference type="ChEBI" id="CHEBI:29035"/>
    </ligand>
</feature>
<dbReference type="InParanoid" id="A0A0M8K6A5"/>